<dbReference type="InterPro" id="IPR011990">
    <property type="entry name" value="TPR-like_helical_dom_sf"/>
</dbReference>
<dbReference type="AlphaFoldDB" id="A0A2V5KFX2"/>
<sequence length="703" mass="78083">MLKIKIKVKHAVMALVAAAVLLPLADRFVVPEAKLIAARKQLANGELRGKKAIADVLESGAFSEERKRAIVRETMVGYTPDRLLASNFDLYVGPAFTSARPRKEEPFGWEEKLPYLQWYADSSPVADAALADVVKHLAYGYHVTGRTDRAMEELERAERRFPEGANAAFGLELALRRAGLAVYAKRYEEAARIVDETAKRAGPDDRRTLDEADRLRARLKELAGEPSPSLSVVSGAVKRSDGTPVAHAGVFLREASIVNRSVTESDPYQTVTDENGAFAFRAVVPGSYQLYLGLDFDQISGWTWPVGGDDWIDLQPGDDATVPVTLRPLLELQSPVNETTVTGETVEFRWEPVAGAAYYTVNAGVQMQNGTTSVPLRTHVKDNALAVPVERLYDLSVGISFETSGDWTSVDPATVLAFADPGNRFFWTVDAYDANGKLLTKSGGYRLNDESIGRLPFFRLKERTLTEADRLVAERRYDEALAAYKRARANDPDDVHPLRMIVRLLQTKAAALNDRSFEDEALPYRSEIVRLRPVNPYVSALLHAYYEKRDWSAYNALFEKYGPLREDPLSGYERSIHATALAKQGKLGEAKRHFEAAMKLDGSHRFVGTYAAVAIASDRSFDAARRIAEAYPDRSFGPPLRNWRLLVANMEAEAVDRPAAYIDELAEKLGWVFGDETGKLRSWIEATDRGAMKAFVQAVMGVR</sequence>
<keyword evidence="1" id="KW-0732">Signal</keyword>
<dbReference type="GO" id="GO:0030246">
    <property type="term" value="F:carbohydrate binding"/>
    <property type="evidence" value="ECO:0007669"/>
    <property type="project" value="InterPro"/>
</dbReference>
<evidence type="ECO:0000313" key="3">
    <source>
        <dbReference type="Proteomes" id="UP000247476"/>
    </source>
</evidence>
<dbReference type="SUPFAM" id="SSF48452">
    <property type="entry name" value="TPR-like"/>
    <property type="match status" value="2"/>
</dbReference>
<organism evidence="2 3">
    <name type="scientific">Paenibacillus flagellatus</name>
    <dbReference type="NCBI Taxonomy" id="2211139"/>
    <lineage>
        <taxon>Bacteria</taxon>
        <taxon>Bacillati</taxon>
        <taxon>Bacillota</taxon>
        <taxon>Bacilli</taxon>
        <taxon>Bacillales</taxon>
        <taxon>Paenibacillaceae</taxon>
        <taxon>Paenibacillus</taxon>
    </lineage>
</organism>
<comment type="caution">
    <text evidence="2">The sequence shown here is derived from an EMBL/GenBank/DDBJ whole genome shotgun (WGS) entry which is preliminary data.</text>
</comment>
<accession>A0A2V5KFX2</accession>
<evidence type="ECO:0000313" key="2">
    <source>
        <dbReference type="EMBL" id="PYI57093.1"/>
    </source>
</evidence>
<dbReference type="InterPro" id="IPR013783">
    <property type="entry name" value="Ig-like_fold"/>
</dbReference>
<feature type="signal peptide" evidence="1">
    <location>
        <begin position="1"/>
        <end position="25"/>
    </location>
</feature>
<dbReference type="OrthoDB" id="1947780at2"/>
<dbReference type="Proteomes" id="UP000247476">
    <property type="component" value="Unassembled WGS sequence"/>
</dbReference>
<dbReference type="InterPro" id="IPR013784">
    <property type="entry name" value="Carb-bd-like_fold"/>
</dbReference>
<name>A0A2V5KFX2_9BACL</name>
<dbReference type="SUPFAM" id="SSF49452">
    <property type="entry name" value="Starch-binding domain-like"/>
    <property type="match status" value="1"/>
</dbReference>
<protein>
    <recommendedName>
        <fullName evidence="4">Carboxypeptidase regulatory-like domain-containing protein</fullName>
    </recommendedName>
</protein>
<dbReference type="EMBL" id="QJVJ01000001">
    <property type="protein sequence ID" value="PYI57093.1"/>
    <property type="molecule type" value="Genomic_DNA"/>
</dbReference>
<dbReference type="Gene3D" id="1.25.40.10">
    <property type="entry name" value="Tetratricopeptide repeat domain"/>
    <property type="match status" value="1"/>
</dbReference>
<evidence type="ECO:0000256" key="1">
    <source>
        <dbReference type="SAM" id="SignalP"/>
    </source>
</evidence>
<dbReference type="Gene3D" id="2.60.40.10">
    <property type="entry name" value="Immunoglobulins"/>
    <property type="match status" value="1"/>
</dbReference>
<evidence type="ECO:0008006" key="4">
    <source>
        <dbReference type="Google" id="ProtNLM"/>
    </source>
</evidence>
<feature type="chain" id="PRO_5038731589" description="Carboxypeptidase regulatory-like domain-containing protein" evidence="1">
    <location>
        <begin position="26"/>
        <end position="703"/>
    </location>
</feature>
<dbReference type="RefSeq" id="WP_110838133.1">
    <property type="nucleotide sequence ID" value="NZ_QJVJ01000001.1"/>
</dbReference>
<proteinExistence type="predicted"/>
<reference evidence="2 3" key="1">
    <citation type="submission" date="2018-05" db="EMBL/GenBank/DDBJ databases">
        <title>Paenibacillus flagellatus sp. nov., isolated from selenium mineral soil.</title>
        <authorList>
            <person name="Dai X."/>
        </authorList>
    </citation>
    <scope>NUCLEOTIDE SEQUENCE [LARGE SCALE GENOMIC DNA]</scope>
    <source>
        <strain evidence="2 3">DXL2</strain>
    </source>
</reference>
<keyword evidence="3" id="KW-1185">Reference proteome</keyword>
<gene>
    <name evidence="2" type="ORF">DLM86_01195</name>
</gene>